<feature type="compositionally biased region" description="Polar residues" evidence="1">
    <location>
        <begin position="32"/>
        <end position="41"/>
    </location>
</feature>
<feature type="region of interest" description="Disordered" evidence="1">
    <location>
        <begin position="1"/>
        <end position="66"/>
    </location>
</feature>
<dbReference type="InParanoid" id="A0A2H3EAW8"/>
<dbReference type="OrthoDB" id="2581931at2759"/>
<accession>A0A2H3EAW8</accession>
<organism evidence="2 3">
    <name type="scientific">Armillaria gallica</name>
    <name type="common">Bulbous honey fungus</name>
    <name type="synonym">Armillaria bulbosa</name>
    <dbReference type="NCBI Taxonomy" id="47427"/>
    <lineage>
        <taxon>Eukaryota</taxon>
        <taxon>Fungi</taxon>
        <taxon>Dikarya</taxon>
        <taxon>Basidiomycota</taxon>
        <taxon>Agaricomycotina</taxon>
        <taxon>Agaricomycetes</taxon>
        <taxon>Agaricomycetidae</taxon>
        <taxon>Agaricales</taxon>
        <taxon>Marasmiineae</taxon>
        <taxon>Physalacriaceae</taxon>
        <taxon>Armillaria</taxon>
    </lineage>
</organism>
<feature type="compositionally biased region" description="Low complexity" evidence="1">
    <location>
        <begin position="20"/>
        <end position="31"/>
    </location>
</feature>
<gene>
    <name evidence="2" type="ORF">ARMGADRAFT_1076928</name>
</gene>
<evidence type="ECO:0000313" key="2">
    <source>
        <dbReference type="EMBL" id="PBK96786.1"/>
    </source>
</evidence>
<protein>
    <submittedName>
        <fullName evidence="2">Uncharacterized protein</fullName>
    </submittedName>
</protein>
<evidence type="ECO:0000256" key="1">
    <source>
        <dbReference type="SAM" id="MobiDB-lite"/>
    </source>
</evidence>
<feature type="compositionally biased region" description="Low complexity" evidence="1">
    <location>
        <begin position="43"/>
        <end position="52"/>
    </location>
</feature>
<proteinExistence type="predicted"/>
<keyword evidence="3" id="KW-1185">Reference proteome</keyword>
<evidence type="ECO:0000313" key="3">
    <source>
        <dbReference type="Proteomes" id="UP000217790"/>
    </source>
</evidence>
<dbReference type="Proteomes" id="UP000217790">
    <property type="component" value="Unassembled WGS sequence"/>
</dbReference>
<reference evidence="3" key="1">
    <citation type="journal article" date="2017" name="Nat. Ecol. Evol.">
        <title>Genome expansion and lineage-specific genetic innovations in the forest pathogenic fungi Armillaria.</title>
        <authorList>
            <person name="Sipos G."/>
            <person name="Prasanna A.N."/>
            <person name="Walter M.C."/>
            <person name="O'Connor E."/>
            <person name="Balint B."/>
            <person name="Krizsan K."/>
            <person name="Kiss B."/>
            <person name="Hess J."/>
            <person name="Varga T."/>
            <person name="Slot J."/>
            <person name="Riley R."/>
            <person name="Boka B."/>
            <person name="Rigling D."/>
            <person name="Barry K."/>
            <person name="Lee J."/>
            <person name="Mihaltcheva S."/>
            <person name="LaButti K."/>
            <person name="Lipzen A."/>
            <person name="Waldron R."/>
            <person name="Moloney N.M."/>
            <person name="Sperisen C."/>
            <person name="Kredics L."/>
            <person name="Vagvoelgyi C."/>
            <person name="Patrignani A."/>
            <person name="Fitzpatrick D."/>
            <person name="Nagy I."/>
            <person name="Doyle S."/>
            <person name="Anderson J.B."/>
            <person name="Grigoriev I.V."/>
            <person name="Gueldener U."/>
            <person name="Muensterkoetter M."/>
            <person name="Nagy L.G."/>
        </authorList>
    </citation>
    <scope>NUCLEOTIDE SEQUENCE [LARGE SCALE GENOMIC DNA]</scope>
    <source>
        <strain evidence="3">Ar21-2</strain>
    </source>
</reference>
<name>A0A2H3EAW8_ARMGA</name>
<dbReference type="EMBL" id="KZ293650">
    <property type="protein sequence ID" value="PBK96786.1"/>
    <property type="molecule type" value="Genomic_DNA"/>
</dbReference>
<dbReference type="OMA" id="GAGAHFK"/>
<sequence length="122" mass="12797">MSLNDTSLGAMGADIHPGVANPTASSNNANPMDTNFVSDPTSKAHGAGAGAHFKGDRQAAQAMKQAAGVIEARPGIIESTHIAPLNDDPNRNGMKRFTDILYAHKLTLDDAWKSVGRTTEKA</sequence>
<dbReference type="AlphaFoldDB" id="A0A2H3EAW8"/>